<dbReference type="EMBL" id="JXJN01026025">
    <property type="status" value="NOT_ANNOTATED_CDS"/>
    <property type="molecule type" value="Genomic_DNA"/>
</dbReference>
<keyword evidence="3" id="KW-1185">Reference proteome</keyword>
<evidence type="ECO:0000313" key="3">
    <source>
        <dbReference type="Proteomes" id="UP000092460"/>
    </source>
</evidence>
<accession>A0A1B0C5I5</accession>
<reference evidence="3" key="1">
    <citation type="submission" date="2015-01" db="EMBL/GenBank/DDBJ databases">
        <authorList>
            <person name="Aksoy S."/>
            <person name="Warren W."/>
            <person name="Wilson R.K."/>
        </authorList>
    </citation>
    <scope>NUCLEOTIDE SEQUENCE [LARGE SCALE GENOMIC DNA]</scope>
    <source>
        <strain evidence="3">IAEA</strain>
    </source>
</reference>
<dbReference type="Proteomes" id="UP000092460">
    <property type="component" value="Unassembled WGS sequence"/>
</dbReference>
<dbReference type="AlphaFoldDB" id="A0A1B0C5I5"/>
<dbReference type="PANTHER" id="PTHR46949:SF1">
    <property type="entry name" value="AT07979P2"/>
    <property type="match status" value="1"/>
</dbReference>
<sequence>MIVKCSNFRRIQLMHVDTYCRCSREFGLRQLDISLLSQLWALNDSIQEFRTLIQDQEQEEEDIYSAHSRDVVREDSCANAKVNVGNNNAATITISANNCLTNVPQQMARNLALHASSYP</sequence>
<dbReference type="PANTHER" id="PTHR46949">
    <property type="entry name" value="LEUCINE REPEAT ADAPTER PROTEIN 25"/>
    <property type="match status" value="1"/>
</dbReference>
<protein>
    <submittedName>
        <fullName evidence="2">Uncharacterized protein</fullName>
    </submittedName>
</protein>
<evidence type="ECO:0000313" key="2">
    <source>
        <dbReference type="EnsemblMetazoa" id="GPPI049711-PA"/>
    </source>
</evidence>
<name>A0A1B0C5I5_9MUSC</name>
<dbReference type="EnsemblMetazoa" id="GPPI049711-RA">
    <property type="protein sequence ID" value="GPPI049711-PA"/>
    <property type="gene ID" value="GPPI049711"/>
</dbReference>
<dbReference type="VEuPathDB" id="VectorBase:GPPI049711"/>
<evidence type="ECO:0000256" key="1">
    <source>
        <dbReference type="ARBA" id="ARBA00038125"/>
    </source>
</evidence>
<reference evidence="2" key="2">
    <citation type="submission" date="2020-05" db="UniProtKB">
        <authorList>
            <consortium name="EnsemblMetazoa"/>
        </authorList>
    </citation>
    <scope>IDENTIFICATION</scope>
    <source>
        <strain evidence="2">IAEA</strain>
    </source>
</reference>
<comment type="similarity">
    <text evidence="1">Belongs to the FAM89 family.</text>
</comment>
<proteinExistence type="inferred from homology"/>
<organism evidence="2 3">
    <name type="scientific">Glossina palpalis gambiensis</name>
    <dbReference type="NCBI Taxonomy" id="67801"/>
    <lineage>
        <taxon>Eukaryota</taxon>
        <taxon>Metazoa</taxon>
        <taxon>Ecdysozoa</taxon>
        <taxon>Arthropoda</taxon>
        <taxon>Hexapoda</taxon>
        <taxon>Insecta</taxon>
        <taxon>Pterygota</taxon>
        <taxon>Neoptera</taxon>
        <taxon>Endopterygota</taxon>
        <taxon>Diptera</taxon>
        <taxon>Brachycera</taxon>
        <taxon>Muscomorpha</taxon>
        <taxon>Hippoboscoidea</taxon>
        <taxon>Glossinidae</taxon>
        <taxon>Glossina</taxon>
    </lineage>
</organism>